<protein>
    <submittedName>
        <fullName evidence="2">Uncharacterized protein</fullName>
    </submittedName>
</protein>
<name>A0A0D8XDD5_DICVI</name>
<keyword evidence="1" id="KW-1133">Transmembrane helix</keyword>
<keyword evidence="1" id="KW-0472">Membrane</keyword>
<proteinExistence type="predicted"/>
<evidence type="ECO:0000313" key="3">
    <source>
        <dbReference type="Proteomes" id="UP000053766"/>
    </source>
</evidence>
<organism evidence="2 3">
    <name type="scientific">Dictyocaulus viviparus</name>
    <name type="common">Bovine lungworm</name>
    <dbReference type="NCBI Taxonomy" id="29172"/>
    <lineage>
        <taxon>Eukaryota</taxon>
        <taxon>Metazoa</taxon>
        <taxon>Ecdysozoa</taxon>
        <taxon>Nematoda</taxon>
        <taxon>Chromadorea</taxon>
        <taxon>Rhabditida</taxon>
        <taxon>Rhabditina</taxon>
        <taxon>Rhabditomorpha</taxon>
        <taxon>Strongyloidea</taxon>
        <taxon>Metastrongylidae</taxon>
        <taxon>Dictyocaulus</taxon>
    </lineage>
</organism>
<sequence length="105" mass="12179">MYCWSSNKIMYNTILIFLMLMLCVAVVSFRECSALFGDDTCPEYCRELVVLLPYLIYLLDLTLLHESLRVMMVDPAIQHGIAVVQDANKNRLQLYYFNFVITIGL</sequence>
<dbReference type="AlphaFoldDB" id="A0A0D8XDD5"/>
<dbReference type="EMBL" id="KN717215">
    <property type="protein sequence ID" value="KJH40436.1"/>
    <property type="molecule type" value="Genomic_DNA"/>
</dbReference>
<gene>
    <name evidence="2" type="ORF">DICVIV_13609</name>
</gene>
<evidence type="ECO:0000313" key="2">
    <source>
        <dbReference type="EMBL" id="KJH40436.1"/>
    </source>
</evidence>
<accession>A0A0D8XDD5</accession>
<feature type="transmembrane region" description="Helical" evidence="1">
    <location>
        <begin position="9"/>
        <end position="28"/>
    </location>
</feature>
<dbReference type="Proteomes" id="UP000053766">
    <property type="component" value="Unassembled WGS sequence"/>
</dbReference>
<reference evidence="2 3" key="1">
    <citation type="submission" date="2013-11" db="EMBL/GenBank/DDBJ databases">
        <title>Draft genome of the bovine lungworm Dictyocaulus viviparus.</title>
        <authorList>
            <person name="Mitreva M."/>
        </authorList>
    </citation>
    <scope>NUCLEOTIDE SEQUENCE [LARGE SCALE GENOMIC DNA]</scope>
    <source>
        <strain evidence="2 3">HannoverDv2000</strain>
    </source>
</reference>
<keyword evidence="1" id="KW-0812">Transmembrane</keyword>
<reference evidence="3" key="2">
    <citation type="journal article" date="2016" name="Sci. Rep.">
        <title>Dictyocaulus viviparus genome, variome and transcriptome elucidate lungworm biology and support future intervention.</title>
        <authorList>
            <person name="McNulty S.N."/>
            <person name="Strube C."/>
            <person name="Rosa B.A."/>
            <person name="Martin J.C."/>
            <person name="Tyagi R."/>
            <person name="Choi Y.J."/>
            <person name="Wang Q."/>
            <person name="Hallsworth Pepin K."/>
            <person name="Zhang X."/>
            <person name="Ozersky P."/>
            <person name="Wilson R.K."/>
            <person name="Sternberg P.W."/>
            <person name="Gasser R.B."/>
            <person name="Mitreva M."/>
        </authorList>
    </citation>
    <scope>NUCLEOTIDE SEQUENCE [LARGE SCALE GENOMIC DNA]</scope>
    <source>
        <strain evidence="3">HannoverDv2000</strain>
    </source>
</reference>
<keyword evidence="3" id="KW-1185">Reference proteome</keyword>
<evidence type="ECO:0000256" key="1">
    <source>
        <dbReference type="SAM" id="Phobius"/>
    </source>
</evidence>